<comment type="caution">
    <text evidence="1">The sequence shown here is derived from an EMBL/GenBank/DDBJ whole genome shotgun (WGS) entry which is preliminary data.</text>
</comment>
<reference evidence="1 2" key="1">
    <citation type="journal article" date="2021" name="Nat. Commun.">
        <title>Genetic determinants of endophytism in the Arabidopsis root mycobiome.</title>
        <authorList>
            <person name="Mesny F."/>
            <person name="Miyauchi S."/>
            <person name="Thiergart T."/>
            <person name="Pickel B."/>
            <person name="Atanasova L."/>
            <person name="Karlsson M."/>
            <person name="Huettel B."/>
            <person name="Barry K.W."/>
            <person name="Haridas S."/>
            <person name="Chen C."/>
            <person name="Bauer D."/>
            <person name="Andreopoulos W."/>
            <person name="Pangilinan J."/>
            <person name="LaButti K."/>
            <person name="Riley R."/>
            <person name="Lipzen A."/>
            <person name="Clum A."/>
            <person name="Drula E."/>
            <person name="Henrissat B."/>
            <person name="Kohler A."/>
            <person name="Grigoriev I.V."/>
            <person name="Martin F.M."/>
            <person name="Hacquard S."/>
        </authorList>
    </citation>
    <scope>NUCLEOTIDE SEQUENCE [LARGE SCALE GENOMIC DNA]</scope>
    <source>
        <strain evidence="1 2">MPI-SDFR-AT-0079</strain>
    </source>
</reference>
<accession>A0ACB7NY61</accession>
<dbReference type="EMBL" id="JAGIZQ010000006">
    <property type="protein sequence ID" value="KAH6622517.1"/>
    <property type="molecule type" value="Genomic_DNA"/>
</dbReference>
<gene>
    <name evidence="1" type="ORF">F5144DRAFT_537859</name>
</gene>
<organism evidence="1 2">
    <name type="scientific">Chaetomium tenue</name>
    <dbReference type="NCBI Taxonomy" id="1854479"/>
    <lineage>
        <taxon>Eukaryota</taxon>
        <taxon>Fungi</taxon>
        <taxon>Dikarya</taxon>
        <taxon>Ascomycota</taxon>
        <taxon>Pezizomycotina</taxon>
        <taxon>Sordariomycetes</taxon>
        <taxon>Sordariomycetidae</taxon>
        <taxon>Sordariales</taxon>
        <taxon>Chaetomiaceae</taxon>
        <taxon>Chaetomium</taxon>
    </lineage>
</organism>
<evidence type="ECO:0000313" key="2">
    <source>
        <dbReference type="Proteomes" id="UP000724584"/>
    </source>
</evidence>
<protein>
    <submittedName>
        <fullName evidence="1">Uncharacterized protein</fullName>
    </submittedName>
</protein>
<sequence length="544" mass="59058">MVKLVAFASALCASTSTAATVQYRQYAPDPGSAPQTPQQCTETSLTNPTWGVFSPALVAINSSSGGTQGDLRFLAINSATGLTANCSATDINIYPKGAADLSIWHNCSMPDLSFQFDLETFEMRLRGSWQCDNSSSLIFTANGTWEIPLIQGCFDEDTPRGLETLCIMGNSQVSAGLSAPVAIHPQLPLLPYTPRERAQRCVDRSYDPEWQINSILYEHHLVKKDNATATSMYYDLSLSIINLSDGKSTECSVTVNLPQNTFFNGSAPWVVCKGTSVLDSSSAASSFEVMIDKDYGVFGIRDAWECSDGVPDVERNNYSGIGYTGISLDCGYPLNLAAYDSQNLAVDALSDYNCSLSTSPVTFTGYRAEVPPIPHTYYTRSCTINSISNTTAMALRGYRAETITLGSNNKTSMTGTFALYNPGSGDTYRLDRISVVDDGDWHACTAGSQSLPWQLVACQYMLDRDNNRLGFQVQWYCDDRDPRSAILFNATVEQELSAEVCKTGEGQETCGLPVDAAGLIMSVSSLSWTTSGKAMDRGPTLPWI</sequence>
<keyword evidence="2" id="KW-1185">Reference proteome</keyword>
<name>A0ACB7NY61_9PEZI</name>
<proteinExistence type="predicted"/>
<evidence type="ECO:0000313" key="1">
    <source>
        <dbReference type="EMBL" id="KAH6622517.1"/>
    </source>
</evidence>
<dbReference type="Proteomes" id="UP000724584">
    <property type="component" value="Unassembled WGS sequence"/>
</dbReference>